<feature type="region of interest" description="Disordered" evidence="1">
    <location>
        <begin position="19"/>
        <end position="62"/>
    </location>
</feature>
<evidence type="ECO:0000256" key="1">
    <source>
        <dbReference type="SAM" id="MobiDB-lite"/>
    </source>
</evidence>
<name>H6RSC9_BLASD</name>
<gene>
    <name evidence="2" type="ordered locus">BLASA_4727</name>
</gene>
<proteinExistence type="predicted"/>
<evidence type="ECO:0000313" key="3">
    <source>
        <dbReference type="Proteomes" id="UP000007517"/>
    </source>
</evidence>
<keyword evidence="3" id="KW-1185">Reference proteome</keyword>
<dbReference type="AlphaFoldDB" id="H6RSC9"/>
<reference evidence="3" key="2">
    <citation type="submission" date="2012-02" db="EMBL/GenBank/DDBJ databases">
        <title>Complete genome sequence of Blastococcus saxobsidens strain DD2.</title>
        <authorList>
            <person name="Genoscope."/>
        </authorList>
    </citation>
    <scope>NUCLEOTIDE SEQUENCE [LARGE SCALE GENOMIC DNA]</scope>
    <source>
        <strain evidence="3">DD2</strain>
    </source>
</reference>
<dbReference type="Proteomes" id="UP000007517">
    <property type="component" value="Chromosome"/>
</dbReference>
<dbReference type="KEGG" id="bsd:BLASA_4727"/>
<sequence length="62" mass="6827">MVPPAAAEEAALIVTTSVVGSGQSPMVRGRRRVRRRDPTVTQPLQWRSHPVRAPRAGSGRRR</sequence>
<organism evidence="2 3">
    <name type="scientific">Blastococcus saxobsidens (strain DD2)</name>
    <dbReference type="NCBI Taxonomy" id="1146883"/>
    <lineage>
        <taxon>Bacteria</taxon>
        <taxon>Bacillati</taxon>
        <taxon>Actinomycetota</taxon>
        <taxon>Actinomycetes</taxon>
        <taxon>Geodermatophilales</taxon>
        <taxon>Geodermatophilaceae</taxon>
        <taxon>Blastococcus</taxon>
    </lineage>
</organism>
<evidence type="ECO:0000313" key="2">
    <source>
        <dbReference type="EMBL" id="CCG05521.1"/>
    </source>
</evidence>
<dbReference type="HOGENOM" id="CLU_2895050_0_0_11"/>
<dbReference type="STRING" id="1146883.BLASA_4727"/>
<reference evidence="2 3" key="1">
    <citation type="journal article" date="2012" name="J. Bacteriol.">
        <title>Genome Sequence of Blastococcus saxobsidens DD2, a Stone-Inhabiting Bacterium.</title>
        <authorList>
            <person name="Chouaia B."/>
            <person name="Crotti E."/>
            <person name="Brusetti L."/>
            <person name="Daffonchio D."/>
            <person name="Essoussi I."/>
            <person name="Nouioui I."/>
            <person name="Sbissi I."/>
            <person name="Ghodhbane-Gtari F."/>
            <person name="Gtari M."/>
            <person name="Vacherie B."/>
            <person name="Barbe V."/>
            <person name="Medigue C."/>
            <person name="Gury J."/>
            <person name="Pujic P."/>
            <person name="Normand P."/>
        </authorList>
    </citation>
    <scope>NUCLEOTIDE SEQUENCE [LARGE SCALE GENOMIC DNA]</scope>
    <source>
        <strain evidence="2 3">DD2</strain>
    </source>
</reference>
<dbReference type="EMBL" id="FO117623">
    <property type="protein sequence ID" value="CCG05521.1"/>
    <property type="molecule type" value="Genomic_DNA"/>
</dbReference>
<protein>
    <submittedName>
        <fullName evidence="2">Uncharacterized protein</fullName>
    </submittedName>
</protein>
<accession>H6RSC9</accession>